<dbReference type="PANTHER" id="PTHR13696:SF99">
    <property type="entry name" value="COBYRINIC ACID AC-DIAMIDE SYNTHASE"/>
    <property type="match status" value="1"/>
</dbReference>
<dbReference type="InterPro" id="IPR002586">
    <property type="entry name" value="CobQ/CobB/MinD/ParA_Nub-bd_dom"/>
</dbReference>
<proteinExistence type="predicted"/>
<dbReference type="CDD" id="cd02042">
    <property type="entry name" value="ParAB_family"/>
    <property type="match status" value="1"/>
</dbReference>
<gene>
    <name evidence="3" type="ORF">D5H75_38215</name>
</gene>
<dbReference type="Gene3D" id="3.40.50.300">
    <property type="entry name" value="P-loop containing nucleotide triphosphate hydrolases"/>
    <property type="match status" value="1"/>
</dbReference>
<keyword evidence="1" id="KW-1133">Transmembrane helix</keyword>
<dbReference type="AlphaFoldDB" id="A0A3A4A1N3"/>
<feature type="transmembrane region" description="Helical" evidence="1">
    <location>
        <begin position="21"/>
        <end position="46"/>
    </location>
</feature>
<accession>A0A3A4A1N3</accession>
<evidence type="ECO:0000313" key="3">
    <source>
        <dbReference type="EMBL" id="RJL21054.1"/>
    </source>
</evidence>
<name>A0A3A4A1N3_9ACTN</name>
<dbReference type="SUPFAM" id="SSF52540">
    <property type="entry name" value="P-loop containing nucleoside triphosphate hydrolases"/>
    <property type="match status" value="1"/>
</dbReference>
<protein>
    <submittedName>
        <fullName evidence="3">ParA family protein</fullName>
    </submittedName>
</protein>
<keyword evidence="4" id="KW-1185">Reference proteome</keyword>
<keyword evidence="1" id="KW-0812">Transmembrane</keyword>
<dbReference type="EMBL" id="QZEY01000027">
    <property type="protein sequence ID" value="RJL21054.1"/>
    <property type="molecule type" value="Genomic_DNA"/>
</dbReference>
<dbReference type="InterPro" id="IPR050678">
    <property type="entry name" value="DNA_Partitioning_ATPase"/>
</dbReference>
<evidence type="ECO:0000256" key="1">
    <source>
        <dbReference type="SAM" id="Phobius"/>
    </source>
</evidence>
<dbReference type="PANTHER" id="PTHR13696">
    <property type="entry name" value="P-LOOP CONTAINING NUCLEOSIDE TRIPHOSPHATE HYDROLASE"/>
    <property type="match status" value="1"/>
</dbReference>
<dbReference type="OrthoDB" id="4532289at2"/>
<comment type="caution">
    <text evidence="3">The sequence shown here is derived from an EMBL/GenBank/DDBJ whole genome shotgun (WGS) entry which is preliminary data.</text>
</comment>
<keyword evidence="1" id="KW-0472">Membrane</keyword>
<organism evidence="3 4">
    <name type="scientific">Bailinhaonella thermotolerans</name>
    <dbReference type="NCBI Taxonomy" id="1070861"/>
    <lineage>
        <taxon>Bacteria</taxon>
        <taxon>Bacillati</taxon>
        <taxon>Actinomycetota</taxon>
        <taxon>Actinomycetes</taxon>
        <taxon>Streptosporangiales</taxon>
        <taxon>Streptosporangiaceae</taxon>
        <taxon>Bailinhaonella</taxon>
    </lineage>
</organism>
<feature type="domain" description="CobQ/CobB/MinD/ParA nucleotide binding" evidence="2">
    <location>
        <begin position="24"/>
        <end position="64"/>
    </location>
</feature>
<dbReference type="RefSeq" id="WP_119931515.1">
    <property type="nucleotide sequence ID" value="NZ_QZEY01000027.1"/>
</dbReference>
<evidence type="ECO:0000259" key="2">
    <source>
        <dbReference type="Pfam" id="PF01656"/>
    </source>
</evidence>
<dbReference type="Pfam" id="PF01656">
    <property type="entry name" value="CbiA"/>
    <property type="match status" value="1"/>
</dbReference>
<evidence type="ECO:0000313" key="4">
    <source>
        <dbReference type="Proteomes" id="UP000265768"/>
    </source>
</evidence>
<dbReference type="Proteomes" id="UP000265768">
    <property type="component" value="Unassembled WGS sequence"/>
</dbReference>
<sequence>MSITAARPARSERRLRLPRPLVITVGILKGGAGKSTSTFFLAVFFAKVYGLRVLVVDADPLSQTCYSWYRNLKRRGVELPFTLVTFPSPHVDDCIDDHVEQGAYDVIIVDTGGESPDIFKAALRKSHELVIAVAPTPGELERVPPTFKAAEEAAQDVAHEIGVRVLLTKVPSPPSNEGRDARAWLGRHDFEAFQAQATNWKWYRQAIHSENPLHDLAEYEDVGDELVAPYDEDAA</sequence>
<dbReference type="InterPro" id="IPR027417">
    <property type="entry name" value="P-loop_NTPase"/>
</dbReference>
<reference evidence="3 4" key="1">
    <citation type="submission" date="2018-09" db="EMBL/GenBank/DDBJ databases">
        <title>YIM 75507 draft genome.</title>
        <authorList>
            <person name="Tang S."/>
            <person name="Feng Y."/>
        </authorList>
    </citation>
    <scope>NUCLEOTIDE SEQUENCE [LARGE SCALE GENOMIC DNA]</scope>
    <source>
        <strain evidence="3 4">YIM 75507</strain>
    </source>
</reference>